<keyword evidence="3" id="KW-1185">Reference proteome</keyword>
<evidence type="ECO:0000313" key="2">
    <source>
        <dbReference type="EMBL" id="EAU83669.1"/>
    </source>
</evidence>
<dbReference type="RefSeq" id="XP_001838092.1">
    <property type="nucleotide sequence ID" value="XM_001838040.2"/>
</dbReference>
<dbReference type="OrthoDB" id="2857942at2759"/>
<dbReference type="GeneID" id="6014661"/>
<evidence type="ECO:0000313" key="3">
    <source>
        <dbReference type="Proteomes" id="UP000001861"/>
    </source>
</evidence>
<dbReference type="KEGG" id="cci:CC1G_05573"/>
<gene>
    <name evidence="2" type="ORF">CC1G_05573</name>
</gene>
<dbReference type="eggNOG" id="ENOG502SZIN">
    <property type="taxonomic scope" value="Eukaryota"/>
</dbReference>
<proteinExistence type="predicted"/>
<evidence type="ECO:0000256" key="1">
    <source>
        <dbReference type="SAM" id="SignalP"/>
    </source>
</evidence>
<protein>
    <submittedName>
        <fullName evidence="2">Uncharacterized protein</fullName>
    </submittedName>
</protein>
<feature type="signal peptide" evidence="1">
    <location>
        <begin position="1"/>
        <end position="17"/>
    </location>
</feature>
<dbReference type="AlphaFoldDB" id="A8P1G7"/>
<dbReference type="OMA" id="FSNTIDC"/>
<organism evidence="2 3">
    <name type="scientific">Coprinopsis cinerea (strain Okayama-7 / 130 / ATCC MYA-4618 / FGSC 9003)</name>
    <name type="common">Inky cap fungus</name>
    <name type="synonym">Hormographiella aspergillata</name>
    <dbReference type="NCBI Taxonomy" id="240176"/>
    <lineage>
        <taxon>Eukaryota</taxon>
        <taxon>Fungi</taxon>
        <taxon>Dikarya</taxon>
        <taxon>Basidiomycota</taxon>
        <taxon>Agaricomycotina</taxon>
        <taxon>Agaricomycetes</taxon>
        <taxon>Agaricomycetidae</taxon>
        <taxon>Agaricales</taxon>
        <taxon>Agaricineae</taxon>
        <taxon>Psathyrellaceae</taxon>
        <taxon>Coprinopsis</taxon>
    </lineage>
</organism>
<accession>A8P1G7</accession>
<dbReference type="EMBL" id="AACS02000013">
    <property type="protein sequence ID" value="EAU83669.1"/>
    <property type="molecule type" value="Genomic_DNA"/>
</dbReference>
<dbReference type="InParanoid" id="A8P1G7"/>
<keyword evidence="1" id="KW-0732">Signal</keyword>
<name>A8P1G7_COPC7</name>
<dbReference type="VEuPathDB" id="FungiDB:CC1G_05573"/>
<comment type="caution">
    <text evidence="2">The sequence shown here is derived from an EMBL/GenBank/DDBJ whole genome shotgun (WGS) entry which is preliminary data.</text>
</comment>
<dbReference type="Proteomes" id="UP000001861">
    <property type="component" value="Unassembled WGS sequence"/>
</dbReference>
<sequence length="171" mass="17744">MQFTSLISTLTVALIAAATPGAALNYRSYSSTVSCSGPSFGCSDGGAVCCGPMPAGFGFSAQFDNLAAGTQGQGYTDQCRAFLFAVFGPGTRCWNGGGARANYLNWFHSAGRVASSESGKACVAPTDFEYEDGEGVKHAIKVPVGNANATEVIAEHYRNKNWAALAAYEAL</sequence>
<reference evidence="2 3" key="1">
    <citation type="journal article" date="2010" name="Proc. Natl. Acad. Sci. U.S.A.">
        <title>Insights into evolution of multicellular fungi from the assembled chromosomes of the mushroom Coprinopsis cinerea (Coprinus cinereus).</title>
        <authorList>
            <person name="Stajich J.E."/>
            <person name="Wilke S.K."/>
            <person name="Ahren D."/>
            <person name="Au C.H."/>
            <person name="Birren B.W."/>
            <person name="Borodovsky M."/>
            <person name="Burns C."/>
            <person name="Canback B."/>
            <person name="Casselton L.A."/>
            <person name="Cheng C.K."/>
            <person name="Deng J."/>
            <person name="Dietrich F.S."/>
            <person name="Fargo D.C."/>
            <person name="Farman M.L."/>
            <person name="Gathman A.C."/>
            <person name="Goldberg J."/>
            <person name="Guigo R."/>
            <person name="Hoegger P.J."/>
            <person name="Hooker J.B."/>
            <person name="Huggins A."/>
            <person name="James T.Y."/>
            <person name="Kamada T."/>
            <person name="Kilaru S."/>
            <person name="Kodira C."/>
            <person name="Kues U."/>
            <person name="Kupfer D."/>
            <person name="Kwan H.S."/>
            <person name="Lomsadze A."/>
            <person name="Li W."/>
            <person name="Lilly W.W."/>
            <person name="Ma L.J."/>
            <person name="Mackey A.J."/>
            <person name="Manning G."/>
            <person name="Martin F."/>
            <person name="Muraguchi H."/>
            <person name="Natvig D.O."/>
            <person name="Palmerini H."/>
            <person name="Ramesh M.A."/>
            <person name="Rehmeyer C.J."/>
            <person name="Roe B.A."/>
            <person name="Shenoy N."/>
            <person name="Stanke M."/>
            <person name="Ter-Hovhannisyan V."/>
            <person name="Tunlid A."/>
            <person name="Velagapudi R."/>
            <person name="Vision T.J."/>
            <person name="Zeng Q."/>
            <person name="Zolan M.E."/>
            <person name="Pukkila P.J."/>
        </authorList>
    </citation>
    <scope>NUCLEOTIDE SEQUENCE [LARGE SCALE GENOMIC DNA]</scope>
    <source>
        <strain evidence="3">Okayama-7 / 130 / ATCC MYA-4618 / FGSC 9003</strain>
    </source>
</reference>
<feature type="chain" id="PRO_5002724558" evidence="1">
    <location>
        <begin position="18"/>
        <end position="171"/>
    </location>
</feature>